<accession>A0A075WHN1</accession>
<dbReference type="GeneID" id="24795432"/>
<reference evidence="3 4" key="1">
    <citation type="submission" date="2013-07" db="EMBL/GenBank/DDBJ databases">
        <title>Genome of Archaeoglobus fulgidus.</title>
        <authorList>
            <person name="Fiebig A."/>
            <person name="Birkeland N.-K."/>
        </authorList>
    </citation>
    <scope>NUCLEOTIDE SEQUENCE [LARGE SCALE GENOMIC DNA]</scope>
    <source>
        <strain evidence="3 4">DSM 8774</strain>
    </source>
</reference>
<evidence type="ECO:0000313" key="3">
    <source>
        <dbReference type="EMBL" id="AIG98689.1"/>
    </source>
</evidence>
<sequence length="73" mass="8782">MKNIMVRDEVYEKLQKMKKGRESFSDVILRLIEGRKKRGIEILERYAGSLSDSELEKIVMEERRKFRVRSFDS</sequence>
<dbReference type="Proteomes" id="UP000028501">
    <property type="component" value="Chromosome"/>
</dbReference>
<evidence type="ECO:0000313" key="4">
    <source>
        <dbReference type="Proteomes" id="UP000028501"/>
    </source>
</evidence>
<dbReference type="HAMAP" id="MF_00794">
    <property type="entry name" value="UPF0330"/>
    <property type="match status" value="1"/>
</dbReference>
<dbReference type="RefSeq" id="WP_010879185.1">
    <property type="nucleotide sequence ID" value="NZ_CP006577.1"/>
</dbReference>
<proteinExistence type="inferred from homology"/>
<dbReference type="EMBL" id="CP006577">
    <property type="protein sequence ID" value="AIG98689.1"/>
    <property type="molecule type" value="Genomic_DNA"/>
</dbReference>
<organism evidence="3 4">
    <name type="scientific">Archaeoglobus fulgidus DSM 8774</name>
    <dbReference type="NCBI Taxonomy" id="1344584"/>
    <lineage>
        <taxon>Archaea</taxon>
        <taxon>Methanobacteriati</taxon>
        <taxon>Methanobacteriota</taxon>
        <taxon>Archaeoglobi</taxon>
        <taxon>Archaeoglobales</taxon>
        <taxon>Archaeoglobaceae</taxon>
        <taxon>Archaeoglobus</taxon>
    </lineage>
</organism>
<evidence type="ECO:0000256" key="2">
    <source>
        <dbReference type="HAMAP-Rule" id="MF_00794"/>
    </source>
</evidence>
<dbReference type="HOGENOM" id="CLU_170073_1_1_2"/>
<dbReference type="InterPro" id="IPR003847">
    <property type="entry name" value="Put_antitoxin"/>
</dbReference>
<comment type="similarity">
    <text evidence="2">Belongs to the UPF0330 family.</text>
</comment>
<dbReference type="AlphaFoldDB" id="A0A075WHN1"/>
<gene>
    <name evidence="3" type="ORF">AFULGI_00019380</name>
</gene>
<dbReference type="Pfam" id="PF02697">
    <property type="entry name" value="VAPB_antitox"/>
    <property type="match status" value="1"/>
</dbReference>
<comment type="function">
    <text evidence="2">Possibly the antitoxin component of a toxin-antitoxin (TA) module.</text>
</comment>
<dbReference type="KEGG" id="afg:AFULGI_00019380"/>
<name>A0A075WHN1_ARCFL</name>
<keyword evidence="1" id="KW-1277">Toxin-antitoxin system</keyword>
<protein>
    <recommendedName>
        <fullName evidence="2">Putative antitoxin AFULGI_00019380</fullName>
    </recommendedName>
</protein>
<evidence type="ECO:0000256" key="1">
    <source>
        <dbReference type="ARBA" id="ARBA00022649"/>
    </source>
</evidence>